<keyword evidence="3" id="KW-1185">Reference proteome</keyword>
<evidence type="ECO:0000256" key="1">
    <source>
        <dbReference type="SAM" id="MobiDB-lite"/>
    </source>
</evidence>
<organism evidence="2 3">
    <name type="scientific">Nyssa sinensis</name>
    <dbReference type="NCBI Taxonomy" id="561372"/>
    <lineage>
        <taxon>Eukaryota</taxon>
        <taxon>Viridiplantae</taxon>
        <taxon>Streptophyta</taxon>
        <taxon>Embryophyta</taxon>
        <taxon>Tracheophyta</taxon>
        <taxon>Spermatophyta</taxon>
        <taxon>Magnoliopsida</taxon>
        <taxon>eudicotyledons</taxon>
        <taxon>Gunneridae</taxon>
        <taxon>Pentapetalae</taxon>
        <taxon>asterids</taxon>
        <taxon>Cornales</taxon>
        <taxon>Nyssaceae</taxon>
        <taxon>Nyssa</taxon>
    </lineage>
</organism>
<dbReference type="Proteomes" id="UP000325577">
    <property type="component" value="Linkage Group LG15"/>
</dbReference>
<protein>
    <submittedName>
        <fullName evidence="2">Uncharacterized protein</fullName>
    </submittedName>
</protein>
<gene>
    <name evidence="2" type="ORF">F0562_028208</name>
</gene>
<evidence type="ECO:0000313" key="2">
    <source>
        <dbReference type="EMBL" id="KAA8538598.1"/>
    </source>
</evidence>
<accession>A0A5J5B7E6</accession>
<evidence type="ECO:0000313" key="3">
    <source>
        <dbReference type="Proteomes" id="UP000325577"/>
    </source>
</evidence>
<sequence length="190" mass="20656">MGGLCSRRSTEDSSTAGSVPHVNGHINYGSGVVCQSRALPAQDIRNSAPSSVGESMDKQLQEPFSFPEANAISYGMNPDEINDGIPRLSRALSNKSRSTKSKQVAVAKNTWYLYKDALYEWFARSTFFRGIACFLIVRESGNERIDSGREVAEVASLVAILECKGGSLSTKYFRLPLGSSFKAISVCKTV</sequence>
<dbReference type="EMBL" id="CM018038">
    <property type="protein sequence ID" value="KAA8538598.1"/>
    <property type="molecule type" value="Genomic_DNA"/>
</dbReference>
<reference evidence="2 3" key="1">
    <citation type="submission" date="2019-09" db="EMBL/GenBank/DDBJ databases">
        <title>A chromosome-level genome assembly of the Chinese tupelo Nyssa sinensis.</title>
        <authorList>
            <person name="Yang X."/>
            <person name="Kang M."/>
            <person name="Yang Y."/>
            <person name="Xiong H."/>
            <person name="Wang M."/>
            <person name="Zhang Z."/>
            <person name="Wang Z."/>
            <person name="Wu H."/>
            <person name="Ma T."/>
            <person name="Liu J."/>
            <person name="Xi Z."/>
        </authorList>
    </citation>
    <scope>NUCLEOTIDE SEQUENCE [LARGE SCALE GENOMIC DNA]</scope>
    <source>
        <strain evidence="2">J267</strain>
        <tissue evidence="2">Leaf</tissue>
    </source>
</reference>
<feature type="region of interest" description="Disordered" evidence="1">
    <location>
        <begin position="1"/>
        <end position="22"/>
    </location>
</feature>
<proteinExistence type="predicted"/>
<name>A0A5J5B7E6_9ASTE</name>
<dbReference type="AlphaFoldDB" id="A0A5J5B7E6"/>
<dbReference type="OrthoDB" id="1675840at2759"/>